<dbReference type="PANTHER" id="PTHR43831:SF1">
    <property type="entry name" value="ISOBUTYRYL-COA DEHYDROGENASE, MITOCHONDRIAL"/>
    <property type="match status" value="1"/>
</dbReference>
<feature type="domain" description="Acyl-CoA dehydrogenase/oxidase N-terminal" evidence="11">
    <location>
        <begin position="6"/>
        <end position="117"/>
    </location>
</feature>
<name>A0A3G9GL51_9NEIS</name>
<reference evidence="13" key="1">
    <citation type="journal article" date="2017" name="Biotechnol. Biofuels">
        <title>Evaluation of environmental bacterial communities as a factor affecting the growth of duckweed Lemna minor.</title>
        <authorList>
            <person name="Ishizawa H."/>
            <person name="Kuroda M."/>
            <person name="Morikawa M."/>
            <person name="Ike M."/>
        </authorList>
    </citation>
    <scope>NUCLEOTIDE SEQUENCE [LARGE SCALE GENOMIC DNA]</scope>
    <source>
        <strain evidence="13">H3</strain>
    </source>
</reference>
<evidence type="ECO:0000313" key="13">
    <source>
        <dbReference type="Proteomes" id="UP000198290"/>
    </source>
</evidence>
<evidence type="ECO:0000259" key="11">
    <source>
        <dbReference type="Pfam" id="PF02771"/>
    </source>
</evidence>
<evidence type="ECO:0000256" key="1">
    <source>
        <dbReference type="ARBA" id="ARBA00001974"/>
    </source>
</evidence>
<dbReference type="PANTHER" id="PTHR43831">
    <property type="entry name" value="ISOBUTYRYL-COA DEHYDROGENASE"/>
    <property type="match status" value="1"/>
</dbReference>
<keyword evidence="4" id="KW-0101">Branched-chain amino acid catabolism</keyword>
<keyword evidence="5 8" id="KW-0285">Flavoprotein</keyword>
<feature type="domain" description="Acyl-CoA oxidase/dehydrogenase middle" evidence="10">
    <location>
        <begin position="122"/>
        <end position="215"/>
    </location>
</feature>
<evidence type="ECO:0000259" key="10">
    <source>
        <dbReference type="Pfam" id="PF02770"/>
    </source>
</evidence>
<dbReference type="STRING" id="332411.VI06_03180"/>
<dbReference type="OrthoDB" id="9770681at2"/>
<accession>A0A3G9GL51</accession>
<keyword evidence="6 8" id="KW-0274">FAD</keyword>
<proteinExistence type="inferred from homology"/>
<dbReference type="RefSeq" id="WP_089086002.1">
    <property type="nucleotide sequence ID" value="NZ_AP018823.1"/>
</dbReference>
<dbReference type="AlphaFoldDB" id="A0A3G9GL51"/>
<keyword evidence="13" id="KW-1185">Reference proteome</keyword>
<dbReference type="Pfam" id="PF02771">
    <property type="entry name" value="Acyl-CoA_dh_N"/>
    <property type="match status" value="1"/>
</dbReference>
<dbReference type="InterPro" id="IPR036250">
    <property type="entry name" value="AcylCo_DH-like_C"/>
</dbReference>
<evidence type="ECO:0000256" key="2">
    <source>
        <dbReference type="ARBA" id="ARBA00005109"/>
    </source>
</evidence>
<dbReference type="FunFam" id="1.20.140.10:FF:000001">
    <property type="entry name" value="Acyl-CoA dehydrogenase"/>
    <property type="match status" value="1"/>
</dbReference>
<dbReference type="Pfam" id="PF00441">
    <property type="entry name" value="Acyl-CoA_dh_1"/>
    <property type="match status" value="1"/>
</dbReference>
<dbReference type="Gene3D" id="2.40.110.10">
    <property type="entry name" value="Butyryl-CoA Dehydrogenase, subunit A, domain 2"/>
    <property type="match status" value="1"/>
</dbReference>
<evidence type="ECO:0000256" key="6">
    <source>
        <dbReference type="ARBA" id="ARBA00022827"/>
    </source>
</evidence>
<dbReference type="Pfam" id="PF02770">
    <property type="entry name" value="Acyl-CoA_dh_M"/>
    <property type="match status" value="1"/>
</dbReference>
<dbReference type="InterPro" id="IPR006089">
    <property type="entry name" value="Acyl-CoA_DH_CS"/>
</dbReference>
<dbReference type="PIRSF" id="PIRSF016578">
    <property type="entry name" value="HsaA"/>
    <property type="match status" value="1"/>
</dbReference>
<dbReference type="InterPro" id="IPR037069">
    <property type="entry name" value="AcylCoA_DH/ox_N_sf"/>
</dbReference>
<dbReference type="Gene3D" id="1.10.540.10">
    <property type="entry name" value="Acyl-CoA dehydrogenase/oxidase, N-terminal domain"/>
    <property type="match status" value="1"/>
</dbReference>
<dbReference type="EMBL" id="AP018823">
    <property type="protein sequence ID" value="BBF86157.1"/>
    <property type="molecule type" value="Genomic_DNA"/>
</dbReference>
<dbReference type="PROSITE" id="PS00073">
    <property type="entry name" value="ACYL_COA_DH_2"/>
    <property type="match status" value="1"/>
</dbReference>
<dbReference type="InterPro" id="IPR052547">
    <property type="entry name" value="Mito_Isobutyryl-CoADH"/>
</dbReference>
<dbReference type="InterPro" id="IPR009100">
    <property type="entry name" value="AcylCoA_DH/oxidase_NM_dom_sf"/>
</dbReference>
<dbReference type="PROSITE" id="PS00072">
    <property type="entry name" value="ACYL_COA_DH_1"/>
    <property type="match status" value="1"/>
</dbReference>
<evidence type="ECO:0000256" key="3">
    <source>
        <dbReference type="ARBA" id="ARBA00009347"/>
    </source>
</evidence>
<comment type="pathway">
    <text evidence="2">Amino-acid degradation; L-valine degradation.</text>
</comment>
<dbReference type="EC" id="1.3.99.12" evidence="12"/>
<evidence type="ECO:0000313" key="12">
    <source>
        <dbReference type="EMBL" id="BBF86157.1"/>
    </source>
</evidence>
<dbReference type="InterPro" id="IPR009075">
    <property type="entry name" value="AcylCo_DH/oxidase_C"/>
</dbReference>
<evidence type="ECO:0000256" key="8">
    <source>
        <dbReference type="RuleBase" id="RU362125"/>
    </source>
</evidence>
<reference evidence="13" key="3">
    <citation type="journal article" date="2017" name="Plant Physiol. Biochem.">
        <title>Differential oxidative and antioxidative response of duckweed Lemna minor toward plant growth promoting/inhibiting bacteria.</title>
        <authorList>
            <person name="Ishizawa H."/>
            <person name="Kuroda M."/>
            <person name="Morikawa M."/>
            <person name="Ike M."/>
        </authorList>
    </citation>
    <scope>NUCLEOTIDE SEQUENCE [LARGE SCALE GENOMIC DNA]</scope>
    <source>
        <strain evidence="13">H3</strain>
    </source>
</reference>
<sequence length="386" mass="41464">MDFALNEQQLAFQDSARDFASSRLAPFAAEWDLEETFPLATIREAGDMGFLGLYTPESHGGLGLSRLDSAIVFEELATGCTSTAAYLTIHNMVSWMIASFGSATLAGEWVPRMVSGEVLGSYCLTEPGAGSDAASLKTRAEKKGEVYVLNGSKMFISGAGSTDVLVVMARTGGPGPKGVSAFVVPANAPGVQYGKKEKKMGWNSQPTRAITFDNVEIPAGNLLGEEGMGFAYAMKGLDGGRINIATCAVGTAQAALNAAQRYVQERQQFGQPLADFQTVQFRLADMLTELVAARQMVRLAAFKLDSGSSDASAYCAMAKRFATDLSFNVANNALQLFGGYGYLKDFPLERHVRDARVHQILEGTNEVMRMIIARQLLKDGALESIR</sequence>
<protein>
    <submittedName>
        <fullName evidence="12">Branched-chain acyl-CoA dehydrogenase</fullName>
        <ecNumber evidence="12">1.3.99.12</ecNumber>
    </submittedName>
</protein>
<dbReference type="Gene3D" id="1.20.140.10">
    <property type="entry name" value="Butyryl-CoA Dehydrogenase, subunit A, domain 3"/>
    <property type="match status" value="1"/>
</dbReference>
<evidence type="ECO:0000256" key="4">
    <source>
        <dbReference type="ARBA" id="ARBA00022456"/>
    </source>
</evidence>
<dbReference type="SUPFAM" id="SSF56645">
    <property type="entry name" value="Acyl-CoA dehydrogenase NM domain-like"/>
    <property type="match status" value="1"/>
</dbReference>
<dbReference type="InterPro" id="IPR013786">
    <property type="entry name" value="AcylCoA_DH/ox_N"/>
</dbReference>
<dbReference type="GO" id="GO:0003995">
    <property type="term" value="F:acyl-CoA dehydrogenase activity"/>
    <property type="evidence" value="ECO:0007669"/>
    <property type="project" value="InterPro"/>
</dbReference>
<comment type="similarity">
    <text evidence="3 8">Belongs to the acyl-CoA dehydrogenase family.</text>
</comment>
<evidence type="ECO:0000256" key="7">
    <source>
        <dbReference type="ARBA" id="ARBA00023002"/>
    </source>
</evidence>
<dbReference type="KEGG" id="amah:DLM_2550"/>
<feature type="domain" description="Acyl-CoA dehydrogenase/oxidase C-terminal" evidence="9">
    <location>
        <begin position="227"/>
        <end position="377"/>
    </location>
</feature>
<dbReference type="GO" id="GO:0050660">
    <property type="term" value="F:flavin adenine dinucleotide binding"/>
    <property type="evidence" value="ECO:0007669"/>
    <property type="project" value="InterPro"/>
</dbReference>
<reference evidence="12 13" key="2">
    <citation type="journal article" date="2017" name="Genome Announc.">
        <title>Draft genome sequence of Aquitalea magnusonii strain H3, a plant growth-promoting bacterium of duckweed Lemna minor.</title>
        <authorList>
            <person name="Ishizawa H."/>
            <person name="Kuroda M."/>
            <person name="Ike M."/>
        </authorList>
    </citation>
    <scope>NUCLEOTIDE SEQUENCE [LARGE SCALE GENOMIC DNA]</scope>
    <source>
        <strain evidence="12 13">H3</strain>
    </source>
</reference>
<dbReference type="Proteomes" id="UP000198290">
    <property type="component" value="Chromosome"/>
</dbReference>
<dbReference type="SUPFAM" id="SSF47203">
    <property type="entry name" value="Acyl-CoA dehydrogenase C-terminal domain-like"/>
    <property type="match status" value="1"/>
</dbReference>
<evidence type="ECO:0000259" key="9">
    <source>
        <dbReference type="Pfam" id="PF00441"/>
    </source>
</evidence>
<gene>
    <name evidence="12" type="ORF">DLM_2550</name>
</gene>
<dbReference type="FunFam" id="2.40.110.10:FF:000001">
    <property type="entry name" value="Acyl-CoA dehydrogenase, mitochondrial"/>
    <property type="match status" value="1"/>
</dbReference>
<dbReference type="InterPro" id="IPR006091">
    <property type="entry name" value="Acyl-CoA_Oxase/DH_mid-dom"/>
</dbReference>
<evidence type="ECO:0000256" key="5">
    <source>
        <dbReference type="ARBA" id="ARBA00022630"/>
    </source>
</evidence>
<dbReference type="GO" id="GO:0009083">
    <property type="term" value="P:branched-chain amino acid catabolic process"/>
    <property type="evidence" value="ECO:0007669"/>
    <property type="project" value="UniProtKB-KW"/>
</dbReference>
<comment type="cofactor">
    <cofactor evidence="1 8">
        <name>FAD</name>
        <dbReference type="ChEBI" id="CHEBI:57692"/>
    </cofactor>
</comment>
<dbReference type="InterPro" id="IPR046373">
    <property type="entry name" value="Acyl-CoA_Oxase/DH_mid-dom_sf"/>
</dbReference>
<organism evidence="12 13">
    <name type="scientific">Aquitalea magnusonii</name>
    <dbReference type="NCBI Taxonomy" id="332411"/>
    <lineage>
        <taxon>Bacteria</taxon>
        <taxon>Pseudomonadati</taxon>
        <taxon>Pseudomonadota</taxon>
        <taxon>Betaproteobacteria</taxon>
        <taxon>Neisseriales</taxon>
        <taxon>Chromobacteriaceae</taxon>
        <taxon>Aquitalea</taxon>
    </lineage>
</organism>
<keyword evidence="7 8" id="KW-0560">Oxidoreductase</keyword>